<dbReference type="STRING" id="2880.D7FSC6"/>
<dbReference type="EMBL" id="FN648411">
    <property type="protein sequence ID" value="CBJ31067.1"/>
    <property type="molecule type" value="Genomic_DNA"/>
</dbReference>
<dbReference type="Proteomes" id="UP000002630">
    <property type="component" value="Linkage Group LG08"/>
</dbReference>
<evidence type="ECO:0000313" key="4">
    <source>
        <dbReference type="Proteomes" id="UP000002630"/>
    </source>
</evidence>
<feature type="transmembrane region" description="Helical" evidence="1">
    <location>
        <begin position="20"/>
        <end position="37"/>
    </location>
</feature>
<dbReference type="InterPro" id="IPR005804">
    <property type="entry name" value="FA_desaturase_dom"/>
</dbReference>
<dbReference type="GO" id="GO:0006629">
    <property type="term" value="P:lipid metabolic process"/>
    <property type="evidence" value="ECO:0007669"/>
    <property type="project" value="InterPro"/>
</dbReference>
<reference evidence="3 4" key="1">
    <citation type="journal article" date="2010" name="Nature">
        <title>The Ectocarpus genome and the independent evolution of multicellularity in brown algae.</title>
        <authorList>
            <person name="Cock J.M."/>
            <person name="Sterck L."/>
            <person name="Rouze P."/>
            <person name="Scornet D."/>
            <person name="Allen A.E."/>
            <person name="Amoutzias G."/>
            <person name="Anthouard V."/>
            <person name="Artiguenave F."/>
            <person name="Aury J.M."/>
            <person name="Badger J.H."/>
            <person name="Beszteri B."/>
            <person name="Billiau K."/>
            <person name="Bonnet E."/>
            <person name="Bothwell J.H."/>
            <person name="Bowler C."/>
            <person name="Boyen C."/>
            <person name="Brownlee C."/>
            <person name="Carrano C.J."/>
            <person name="Charrier B."/>
            <person name="Cho G.Y."/>
            <person name="Coelho S.M."/>
            <person name="Collen J."/>
            <person name="Corre E."/>
            <person name="Da Silva C."/>
            <person name="Delage L."/>
            <person name="Delaroque N."/>
            <person name="Dittami S.M."/>
            <person name="Doulbeau S."/>
            <person name="Elias M."/>
            <person name="Farnham G."/>
            <person name="Gachon C.M."/>
            <person name="Gschloessl B."/>
            <person name="Heesch S."/>
            <person name="Jabbari K."/>
            <person name="Jubin C."/>
            <person name="Kawai H."/>
            <person name="Kimura K."/>
            <person name="Kloareg B."/>
            <person name="Kupper F.C."/>
            <person name="Lang D."/>
            <person name="Le Bail A."/>
            <person name="Leblanc C."/>
            <person name="Lerouge P."/>
            <person name="Lohr M."/>
            <person name="Lopez P.J."/>
            <person name="Martens C."/>
            <person name="Maumus F."/>
            <person name="Michel G."/>
            <person name="Miranda-Saavedra D."/>
            <person name="Morales J."/>
            <person name="Moreau H."/>
            <person name="Motomura T."/>
            <person name="Nagasato C."/>
            <person name="Napoli C.A."/>
            <person name="Nelson D.R."/>
            <person name="Nyvall-Collen P."/>
            <person name="Peters A.F."/>
            <person name="Pommier C."/>
            <person name="Potin P."/>
            <person name="Poulain J."/>
            <person name="Quesneville H."/>
            <person name="Read B."/>
            <person name="Rensing S.A."/>
            <person name="Ritter A."/>
            <person name="Rousvoal S."/>
            <person name="Samanta M."/>
            <person name="Samson G."/>
            <person name="Schroeder D.C."/>
            <person name="Segurens B."/>
            <person name="Strittmatter M."/>
            <person name="Tonon T."/>
            <person name="Tregear J.W."/>
            <person name="Valentin K."/>
            <person name="von Dassow P."/>
            <person name="Yamagishi T."/>
            <person name="Van de Peer Y."/>
            <person name="Wincker P."/>
        </authorList>
    </citation>
    <scope>NUCLEOTIDE SEQUENCE [LARGE SCALE GENOMIC DNA]</scope>
    <source>
        <strain evidence="4">Ec32 / CCAP1310/4</strain>
    </source>
</reference>
<dbReference type="AlphaFoldDB" id="D7FSC6"/>
<dbReference type="InterPro" id="IPR012171">
    <property type="entry name" value="Fatty_acid_desaturase"/>
</dbReference>
<keyword evidence="1" id="KW-0472">Membrane</keyword>
<feature type="domain" description="Fatty acid desaturase" evidence="2">
    <location>
        <begin position="44"/>
        <end position="303"/>
    </location>
</feature>
<dbReference type="OMA" id="WCIGHDA"/>
<dbReference type="eggNOG" id="ENOG502QQNB">
    <property type="taxonomic scope" value="Eukaryota"/>
</dbReference>
<dbReference type="Pfam" id="PF00487">
    <property type="entry name" value="FA_desaturase"/>
    <property type="match status" value="1"/>
</dbReference>
<keyword evidence="4" id="KW-1185">Reference proteome</keyword>
<sequence>MALRKQVPEECFIKSLPRSLFYMARDMGCVLALQYLYPMYVAGSWPLTFLWWNANGFMLWALFVIGHDCGHTTFSNYPWVNALVGHLCHAPLLVPFWPWAKSHNEHHKYHNHVEKDMSYPWFGKQQFEQEVKPLTKLFLKTPFHPFTSYLFTYLLAGWYDGSHFNPFSVLFWSRKEQVQCAVSTASVVTFIYLLVAVLFDFDWSAIVVRHLVPVMIMNYWLVMVTYLQHHEEDTKTFDNSDFHFATAAMETVDRKYGWGIDDAHHNITDGHVAHHLFFTKIPHYNLKKATAAIRPSLEKLGLYRYRNNPNFLWVFARENYKLGFYTHSKAHDHRAKMHYLDASRTPAFKNKSKPL</sequence>
<evidence type="ECO:0000313" key="3">
    <source>
        <dbReference type="EMBL" id="CBJ31067.1"/>
    </source>
</evidence>
<protein>
    <submittedName>
        <fullName evidence="3">Fatty acid desaturase</fullName>
    </submittedName>
</protein>
<dbReference type="CDD" id="cd03507">
    <property type="entry name" value="Delta12-FADS-like"/>
    <property type="match status" value="1"/>
</dbReference>
<feature type="transmembrane region" description="Helical" evidence="1">
    <location>
        <begin position="180"/>
        <end position="199"/>
    </location>
</feature>
<organism evidence="3 4">
    <name type="scientific">Ectocarpus siliculosus</name>
    <name type="common">Brown alga</name>
    <name type="synonym">Conferva siliculosa</name>
    <dbReference type="NCBI Taxonomy" id="2880"/>
    <lineage>
        <taxon>Eukaryota</taxon>
        <taxon>Sar</taxon>
        <taxon>Stramenopiles</taxon>
        <taxon>Ochrophyta</taxon>
        <taxon>PX clade</taxon>
        <taxon>Phaeophyceae</taxon>
        <taxon>Ectocarpales</taxon>
        <taxon>Ectocarpaceae</taxon>
        <taxon>Ectocarpus</taxon>
    </lineage>
</organism>
<feature type="transmembrane region" description="Helical" evidence="1">
    <location>
        <begin position="205"/>
        <end position="227"/>
    </location>
</feature>
<dbReference type="PANTHER" id="PTHR32100">
    <property type="entry name" value="OMEGA-6 FATTY ACID DESATURASE, CHLOROPLASTIC"/>
    <property type="match status" value="1"/>
</dbReference>
<dbReference type="InParanoid" id="D7FSC6"/>
<accession>D7FSC6</accession>
<evidence type="ECO:0000256" key="1">
    <source>
        <dbReference type="SAM" id="Phobius"/>
    </source>
</evidence>
<keyword evidence="1" id="KW-0812">Transmembrane</keyword>
<dbReference type="GO" id="GO:0016491">
    <property type="term" value="F:oxidoreductase activity"/>
    <property type="evidence" value="ECO:0007669"/>
    <property type="project" value="InterPro"/>
</dbReference>
<dbReference type="EMBL" id="FN649733">
    <property type="protein sequence ID" value="CBJ31067.1"/>
    <property type="molecule type" value="Genomic_DNA"/>
</dbReference>
<name>D7FSC6_ECTSI</name>
<proteinExistence type="predicted"/>
<evidence type="ECO:0000259" key="2">
    <source>
        <dbReference type="Pfam" id="PF00487"/>
    </source>
</evidence>
<keyword evidence="1" id="KW-1133">Transmembrane helix</keyword>
<feature type="transmembrane region" description="Helical" evidence="1">
    <location>
        <begin position="49"/>
        <end position="67"/>
    </location>
</feature>
<dbReference type="OrthoDB" id="1461976at2759"/>
<feature type="transmembrane region" description="Helical" evidence="1">
    <location>
        <begin position="79"/>
        <end position="100"/>
    </location>
</feature>
<gene>
    <name evidence="3" type="ORF">Esi_0231_0023</name>
</gene>